<reference evidence="4" key="1">
    <citation type="submission" date="2013-09" db="EMBL/GenBank/DDBJ databases">
        <title>Corchorus olitorius genome sequencing.</title>
        <authorList>
            <person name="Alam M."/>
            <person name="Haque M.S."/>
            <person name="Islam M.S."/>
            <person name="Emdad E.M."/>
            <person name="Islam M.M."/>
            <person name="Ahmed B."/>
            <person name="Halim A."/>
            <person name="Hossen Q.M.M."/>
            <person name="Hossain M.Z."/>
            <person name="Ahmed R."/>
            <person name="Khan M.M."/>
            <person name="Islam R."/>
            <person name="Rashid M.M."/>
            <person name="Khan S.A."/>
            <person name="Rahman M.S."/>
            <person name="Alam M."/>
            <person name="Yahiya A.S."/>
            <person name="Khan M.S."/>
            <person name="Azam M.S."/>
            <person name="Haque T."/>
            <person name="Lashkar M.Z.H."/>
            <person name="Akhand A.I."/>
            <person name="Morshed G."/>
            <person name="Roy S."/>
            <person name="Uddin K.S."/>
            <person name="Rabeya T."/>
            <person name="Hossain A.S."/>
            <person name="Chowdhury A."/>
            <person name="Snigdha A.R."/>
            <person name="Mortoza M.S."/>
            <person name="Matin S.A."/>
            <person name="Hoque S.M.E."/>
            <person name="Islam M.K."/>
            <person name="Roy D.K."/>
            <person name="Haider R."/>
            <person name="Moosa M.M."/>
            <person name="Elias S.M."/>
            <person name="Hasan A.M."/>
            <person name="Jahan S."/>
            <person name="Shafiuddin M."/>
            <person name="Mahmood N."/>
            <person name="Shommy N.S."/>
        </authorList>
    </citation>
    <scope>NUCLEOTIDE SEQUENCE [LARGE SCALE GENOMIC DNA]</scope>
    <source>
        <strain evidence="4">cv. O-4</strain>
    </source>
</reference>
<protein>
    <submittedName>
        <fullName evidence="3">Nuclease HARBI1-like protein</fullName>
    </submittedName>
</protein>
<dbReference type="InterPro" id="IPR058353">
    <property type="entry name" value="DUF8040"/>
</dbReference>
<dbReference type="EMBL" id="AWUE01015022">
    <property type="protein sequence ID" value="OMO99931.1"/>
    <property type="molecule type" value="Genomic_DNA"/>
</dbReference>
<keyword evidence="4" id="KW-1185">Reference proteome</keyword>
<dbReference type="AlphaFoldDB" id="A0A1R3JYM5"/>
<dbReference type="STRING" id="93759.A0A1R3JYM5"/>
<organism evidence="3 4">
    <name type="scientific">Corchorus olitorius</name>
    <dbReference type="NCBI Taxonomy" id="93759"/>
    <lineage>
        <taxon>Eukaryota</taxon>
        <taxon>Viridiplantae</taxon>
        <taxon>Streptophyta</taxon>
        <taxon>Embryophyta</taxon>
        <taxon>Tracheophyta</taxon>
        <taxon>Spermatophyta</taxon>
        <taxon>Magnoliopsida</taxon>
        <taxon>eudicotyledons</taxon>
        <taxon>Gunneridae</taxon>
        <taxon>Pentapetalae</taxon>
        <taxon>rosids</taxon>
        <taxon>malvids</taxon>
        <taxon>Malvales</taxon>
        <taxon>Malvaceae</taxon>
        <taxon>Grewioideae</taxon>
        <taxon>Apeibeae</taxon>
        <taxon>Corchorus</taxon>
    </lineage>
</organism>
<evidence type="ECO:0000313" key="3">
    <source>
        <dbReference type="EMBL" id="OMO99931.1"/>
    </source>
</evidence>
<feature type="domain" description="DUF8040" evidence="2">
    <location>
        <begin position="59"/>
        <end position="110"/>
    </location>
</feature>
<accession>A0A1R3JYM5</accession>
<dbReference type="Pfam" id="PF26138">
    <property type="entry name" value="DUF8040"/>
    <property type="match status" value="1"/>
</dbReference>
<proteinExistence type="predicted"/>
<evidence type="ECO:0000259" key="2">
    <source>
        <dbReference type="Pfam" id="PF26138"/>
    </source>
</evidence>
<name>A0A1R3JYM5_9ROSI</name>
<sequence length="111" mass="12627">MDVDASNSLCSNKKRARDEEKKEKIVIGIITTVIAAIVTRIRDSESLVKEPVHDWEFERKCYLNGLYNGRESDCTEQLRLSKQGFRKLCILLSEQGGLVRTKHVSICEVVS</sequence>
<dbReference type="OrthoDB" id="1165076at2759"/>
<feature type="compositionally biased region" description="Polar residues" evidence="1">
    <location>
        <begin position="1"/>
        <end position="11"/>
    </location>
</feature>
<feature type="region of interest" description="Disordered" evidence="1">
    <location>
        <begin position="1"/>
        <end position="20"/>
    </location>
</feature>
<comment type="caution">
    <text evidence="3">The sequence shown here is derived from an EMBL/GenBank/DDBJ whole genome shotgun (WGS) entry which is preliminary data.</text>
</comment>
<gene>
    <name evidence="3" type="ORF">COLO4_13020</name>
</gene>
<evidence type="ECO:0000256" key="1">
    <source>
        <dbReference type="SAM" id="MobiDB-lite"/>
    </source>
</evidence>
<evidence type="ECO:0000313" key="4">
    <source>
        <dbReference type="Proteomes" id="UP000187203"/>
    </source>
</evidence>
<dbReference type="Proteomes" id="UP000187203">
    <property type="component" value="Unassembled WGS sequence"/>
</dbReference>